<reference evidence="2" key="1">
    <citation type="submission" date="2023-03" db="EMBL/GenBank/DDBJ databases">
        <title>Massive genome expansion in bonnet fungi (Mycena s.s.) driven by repeated elements and novel gene families across ecological guilds.</title>
        <authorList>
            <consortium name="Lawrence Berkeley National Laboratory"/>
            <person name="Harder C.B."/>
            <person name="Miyauchi S."/>
            <person name="Viragh M."/>
            <person name="Kuo A."/>
            <person name="Thoen E."/>
            <person name="Andreopoulos B."/>
            <person name="Lu D."/>
            <person name="Skrede I."/>
            <person name="Drula E."/>
            <person name="Henrissat B."/>
            <person name="Morin E."/>
            <person name="Kohler A."/>
            <person name="Barry K."/>
            <person name="LaButti K."/>
            <person name="Morin E."/>
            <person name="Salamov A."/>
            <person name="Lipzen A."/>
            <person name="Mereny Z."/>
            <person name="Hegedus B."/>
            <person name="Baldrian P."/>
            <person name="Stursova M."/>
            <person name="Weitz H."/>
            <person name="Taylor A."/>
            <person name="Grigoriev I.V."/>
            <person name="Nagy L.G."/>
            <person name="Martin F."/>
            <person name="Kauserud H."/>
        </authorList>
    </citation>
    <scope>NUCLEOTIDE SEQUENCE</scope>
    <source>
        <strain evidence="2">CBHHK182m</strain>
    </source>
</reference>
<comment type="caution">
    <text evidence="2">The sequence shown here is derived from an EMBL/GenBank/DDBJ whole genome shotgun (WGS) entry which is preliminary data.</text>
</comment>
<proteinExistence type="predicted"/>
<gene>
    <name evidence="2" type="ORF">B0H16DRAFT_1801523</name>
</gene>
<keyword evidence="3" id="KW-1185">Reference proteome</keyword>
<feature type="region of interest" description="Disordered" evidence="1">
    <location>
        <begin position="147"/>
        <end position="169"/>
    </location>
</feature>
<name>A0AAD7HBI2_9AGAR</name>
<evidence type="ECO:0000313" key="3">
    <source>
        <dbReference type="Proteomes" id="UP001215598"/>
    </source>
</evidence>
<dbReference type="AlphaFoldDB" id="A0AAD7HBI2"/>
<evidence type="ECO:0000256" key="1">
    <source>
        <dbReference type="SAM" id="MobiDB-lite"/>
    </source>
</evidence>
<feature type="compositionally biased region" description="Basic residues" evidence="1">
    <location>
        <begin position="253"/>
        <end position="262"/>
    </location>
</feature>
<feature type="compositionally biased region" description="Gly residues" evidence="1">
    <location>
        <begin position="189"/>
        <end position="199"/>
    </location>
</feature>
<dbReference type="EMBL" id="JARKIB010000293">
    <property type="protein sequence ID" value="KAJ7716335.1"/>
    <property type="molecule type" value="Genomic_DNA"/>
</dbReference>
<dbReference type="Proteomes" id="UP001215598">
    <property type="component" value="Unassembled WGS sequence"/>
</dbReference>
<protein>
    <submittedName>
        <fullName evidence="2">Uncharacterized protein</fullName>
    </submittedName>
</protein>
<feature type="region of interest" description="Disordered" evidence="1">
    <location>
        <begin position="184"/>
        <end position="262"/>
    </location>
</feature>
<evidence type="ECO:0000313" key="2">
    <source>
        <dbReference type="EMBL" id="KAJ7716335.1"/>
    </source>
</evidence>
<sequence>MASKPSSGIVLGAAGDHCIATRPYPRCADLLMPMLLFPKEDTLVVRRCFKFKSGRAFSVEWLVLHSSGPQAIRLNEDLVFKCKTKSAVIPKSATGNGNGSGGGAVPAPLTPSASTFRTHKVTLSASSLAQGSPISLPLDIPPSPKIPDQFMSSYVGSHAPPHPPHPNSAAIAKRQMSAKMALTLTDGGSSSGQGQGPGQGRRHRAQGSMASSQSGETHESTSLDTSGFEIVSPKMGGALSFPYHELDYDRPSFRRSHHHARR</sequence>
<accession>A0AAD7HBI2</accession>
<organism evidence="2 3">
    <name type="scientific">Mycena metata</name>
    <dbReference type="NCBI Taxonomy" id="1033252"/>
    <lineage>
        <taxon>Eukaryota</taxon>
        <taxon>Fungi</taxon>
        <taxon>Dikarya</taxon>
        <taxon>Basidiomycota</taxon>
        <taxon>Agaricomycotina</taxon>
        <taxon>Agaricomycetes</taxon>
        <taxon>Agaricomycetidae</taxon>
        <taxon>Agaricales</taxon>
        <taxon>Marasmiineae</taxon>
        <taxon>Mycenaceae</taxon>
        <taxon>Mycena</taxon>
    </lineage>
</organism>